<dbReference type="PROSITE" id="PS51257">
    <property type="entry name" value="PROKAR_LIPOPROTEIN"/>
    <property type="match status" value="1"/>
</dbReference>
<evidence type="ECO:0000313" key="2">
    <source>
        <dbReference type="EMBL" id="AMO21041.1"/>
    </source>
</evidence>
<sequence>MKKVILVLLINLLLSCSNDKDLVNLNTNQPTDVAAQDPTENDIKQYFDFPVTSIKKADEIVNSITNTRGLKKVGYKQVDLLVENTIIEKKDAVKGEVIAKISGKFANKSFSKSYTFFCSSDGPNDNSEDSYIAKNIKMEWKSEFKNNPEELTDLDFDALYRLKKTDLFTIEYLSKWFDFYSKKPNSDKAYKFTSEDLKNIKITEIKNSEIVDRFVSVILEYKNKHSFNLVFEFDKEKYYKKKIVLNKDEIRKYYVSGVYENLEQFKETLFKIPNDFVLVINTKYSVDYNNNLIRCAVSLLGKGKGNEKLVYLVNYQISGFKPLSDFPKEFIVQRTDGLDRYMQDILKDIPDGDVKAIVSPLRNKIKKELQYGMIREDNIINTLGDNFIIRLSNGQLALKLKEKTNNPDSFDTLIPLSQDIAHEDIHFRPDFTIASAVKKQGKLILELKFIVHGYPTIDKFKREIVVNL</sequence>
<dbReference type="RefSeq" id="WP_138425670.1">
    <property type="nucleotide sequence ID" value="NZ_CP010992.1"/>
</dbReference>
<proteinExistence type="predicted"/>
<dbReference type="AlphaFoldDB" id="A0AAI8CJ78"/>
<reference evidence="2 3" key="2">
    <citation type="submission" date="2019-05" db="EMBL/GenBank/DDBJ databases">
        <authorList>
            <person name="Ravantti J.J."/>
        </authorList>
    </citation>
    <scope>NUCLEOTIDE SEQUENCE [LARGE SCALE GENOMIC DNA]</scope>
    <source>
        <strain evidence="2 3">B185</strain>
    </source>
</reference>
<protein>
    <recommendedName>
        <fullName evidence="4">DUF4136 domain-containing protein</fullName>
    </recommendedName>
</protein>
<organism evidence="2 3">
    <name type="scientific">Flavobacterium columnare</name>
    <dbReference type="NCBI Taxonomy" id="996"/>
    <lineage>
        <taxon>Bacteria</taxon>
        <taxon>Pseudomonadati</taxon>
        <taxon>Bacteroidota</taxon>
        <taxon>Flavobacteriia</taxon>
        <taxon>Flavobacteriales</taxon>
        <taxon>Flavobacteriaceae</taxon>
        <taxon>Flavobacterium</taxon>
    </lineage>
</organism>
<dbReference type="EMBL" id="CP010992">
    <property type="protein sequence ID" value="AMO21041.1"/>
    <property type="molecule type" value="Genomic_DNA"/>
</dbReference>
<evidence type="ECO:0008006" key="4">
    <source>
        <dbReference type="Google" id="ProtNLM"/>
    </source>
</evidence>
<name>A0AAI8CJ78_9FLAO</name>
<reference evidence="3" key="1">
    <citation type="submission" date="2016-03" db="EMBL/GenBank/DDBJ databases">
        <title>Flavobacterium columnare strain B185, complete genome.</title>
        <authorList>
            <person name="Sundberg L.-R."/>
            <person name="Papponen P."/>
            <person name="Laanto E."/>
        </authorList>
    </citation>
    <scope>NUCLEOTIDE SEQUENCE [LARGE SCALE GENOMIC DNA]</scope>
    <source>
        <strain evidence="3">B185</strain>
    </source>
</reference>
<feature type="signal peptide" evidence="1">
    <location>
        <begin position="1"/>
        <end position="19"/>
    </location>
</feature>
<feature type="chain" id="PRO_5042608394" description="DUF4136 domain-containing protein" evidence="1">
    <location>
        <begin position="20"/>
        <end position="468"/>
    </location>
</feature>
<gene>
    <name evidence="2" type="ORF">UN65_12485</name>
</gene>
<keyword evidence="1" id="KW-0732">Signal</keyword>
<evidence type="ECO:0000313" key="3">
    <source>
        <dbReference type="Proteomes" id="UP000304840"/>
    </source>
</evidence>
<dbReference type="Proteomes" id="UP000304840">
    <property type="component" value="Chromosome"/>
</dbReference>
<evidence type="ECO:0000256" key="1">
    <source>
        <dbReference type="SAM" id="SignalP"/>
    </source>
</evidence>
<accession>A0AAI8CJ78</accession>